<organism evidence="4">
    <name type="scientific">marine sediment metagenome</name>
    <dbReference type="NCBI Taxonomy" id="412755"/>
    <lineage>
        <taxon>unclassified sequences</taxon>
        <taxon>metagenomes</taxon>
        <taxon>ecological metagenomes</taxon>
    </lineage>
</organism>
<dbReference type="Gene3D" id="3.30.420.40">
    <property type="match status" value="1"/>
</dbReference>
<comment type="similarity">
    <text evidence="1">Belongs to the carbamoyltransferase HypF family.</text>
</comment>
<dbReference type="InterPro" id="IPR041440">
    <property type="entry name" value="HypF_C"/>
</dbReference>
<dbReference type="PANTHER" id="PTHR42959">
    <property type="entry name" value="CARBAMOYLTRANSFERASE"/>
    <property type="match status" value="1"/>
</dbReference>
<dbReference type="PANTHER" id="PTHR42959:SF1">
    <property type="entry name" value="CARBAMOYLTRANSFERASE HYPF"/>
    <property type="match status" value="1"/>
</dbReference>
<gene>
    <name evidence="4" type="ORF">S12H4_44524</name>
</gene>
<evidence type="ECO:0000256" key="1">
    <source>
        <dbReference type="ARBA" id="ARBA00008097"/>
    </source>
</evidence>
<dbReference type="InterPro" id="IPR055128">
    <property type="entry name" value="HypF_C_2"/>
</dbReference>
<dbReference type="EMBL" id="BARW01027439">
    <property type="protein sequence ID" value="GAJ15571.1"/>
    <property type="molecule type" value="Genomic_DNA"/>
</dbReference>
<evidence type="ECO:0000259" key="2">
    <source>
        <dbReference type="Pfam" id="PF17788"/>
    </source>
</evidence>
<proteinExistence type="inferred from homology"/>
<dbReference type="Pfam" id="PF22521">
    <property type="entry name" value="HypF_C_2"/>
    <property type="match status" value="1"/>
</dbReference>
<feature type="domain" description="HypF Kae1-like" evidence="2">
    <location>
        <begin position="1"/>
        <end position="45"/>
    </location>
</feature>
<reference evidence="4" key="1">
    <citation type="journal article" date="2014" name="Front. Microbiol.">
        <title>High frequency of phylogenetically diverse reductive dehalogenase-homologous genes in deep subseafloor sedimentary metagenomes.</title>
        <authorList>
            <person name="Kawai M."/>
            <person name="Futagami T."/>
            <person name="Toyoda A."/>
            <person name="Takaki Y."/>
            <person name="Nishi S."/>
            <person name="Hori S."/>
            <person name="Arai W."/>
            <person name="Tsubouchi T."/>
            <person name="Morono Y."/>
            <person name="Uchiyama I."/>
            <person name="Ito T."/>
            <person name="Fujiyama A."/>
            <person name="Inagaki F."/>
            <person name="Takami H."/>
        </authorList>
    </citation>
    <scope>NUCLEOTIDE SEQUENCE</scope>
    <source>
        <strain evidence="4">Expedition CK06-06</strain>
    </source>
</reference>
<dbReference type="Pfam" id="PF17788">
    <property type="entry name" value="HypF_C"/>
    <property type="match status" value="1"/>
</dbReference>
<evidence type="ECO:0000259" key="3">
    <source>
        <dbReference type="Pfam" id="PF22521"/>
    </source>
</evidence>
<feature type="non-terminal residue" evidence="4">
    <location>
        <position position="1"/>
    </location>
</feature>
<name>X1VJL9_9ZZZZ</name>
<protein>
    <submittedName>
        <fullName evidence="4">Uncharacterized protein</fullName>
    </submittedName>
</protein>
<accession>X1VJL9</accession>
<dbReference type="GO" id="GO:0051604">
    <property type="term" value="P:protein maturation"/>
    <property type="evidence" value="ECO:0007669"/>
    <property type="project" value="TreeGrafter"/>
</dbReference>
<dbReference type="AlphaFoldDB" id="X1VJL9"/>
<dbReference type="InterPro" id="IPR051060">
    <property type="entry name" value="Carbamoyltrans_HypF-like"/>
</dbReference>
<sequence length="230" mass="25283">PEIVAYDMHPEYLSTKYARQVGSEQGLSLIPVQHHHAHIVSCLVENEVEGPVIGVAFDGTGYGTDGTIWGGEFLLADWRTFQRVGHLEYVPLLGGVAAIKKPYRMALTYLYTLLGEDFSLEGLPISKLNATELEIIKQQLKRGINCPLTSSAGRLFDAVSALVGVREEIDYEAQAAIELEMLAPNEVGKFGLKLYPFSIVEHQGTKVVKLAQLFSAVAQDVKNQTPIPLF</sequence>
<dbReference type="GO" id="GO:0016743">
    <property type="term" value="F:carboxyl- or carbamoyltransferase activity"/>
    <property type="evidence" value="ECO:0007669"/>
    <property type="project" value="TreeGrafter"/>
</dbReference>
<dbReference type="GO" id="GO:0008270">
    <property type="term" value="F:zinc ion binding"/>
    <property type="evidence" value="ECO:0007669"/>
    <property type="project" value="TreeGrafter"/>
</dbReference>
<feature type="domain" description="Carbamoyltransferase Kae1-like" evidence="3">
    <location>
        <begin position="54"/>
        <end position="226"/>
    </location>
</feature>
<comment type="caution">
    <text evidence="4">The sequence shown here is derived from an EMBL/GenBank/DDBJ whole genome shotgun (WGS) entry which is preliminary data.</text>
</comment>
<evidence type="ECO:0000313" key="4">
    <source>
        <dbReference type="EMBL" id="GAJ15571.1"/>
    </source>
</evidence>